<reference evidence="2" key="1">
    <citation type="submission" date="2016-09" db="EMBL/GenBank/DDBJ databases">
        <authorList>
            <person name="Gulvik C.A."/>
        </authorList>
    </citation>
    <scope>NUCLEOTIDE SEQUENCE [LARGE SCALE GENOMIC DNA]</scope>
    <source>
        <strain evidence="2">DSM 23328</strain>
    </source>
</reference>
<protein>
    <submittedName>
        <fullName evidence="1">Uncharacterized protein</fullName>
    </submittedName>
</protein>
<evidence type="ECO:0000313" key="2">
    <source>
        <dbReference type="Proteomes" id="UP000094068"/>
    </source>
</evidence>
<comment type="caution">
    <text evidence="1">The sequence shown here is derived from an EMBL/GenBank/DDBJ whole genome shotgun (WGS) entry which is preliminary data.</text>
</comment>
<accession>A0A1E5GDM4</accession>
<dbReference type="AlphaFoldDB" id="A0A1E5GDM4"/>
<proteinExistence type="predicted"/>
<name>A0A1E5GDM4_9ENTE</name>
<dbReference type="STRING" id="903984.BCR21_10865"/>
<organism evidence="1 2">
    <name type="scientific">Enterococcus ureasiticus</name>
    <dbReference type="NCBI Taxonomy" id="903984"/>
    <lineage>
        <taxon>Bacteria</taxon>
        <taxon>Bacillati</taxon>
        <taxon>Bacillota</taxon>
        <taxon>Bacilli</taxon>
        <taxon>Lactobacillales</taxon>
        <taxon>Enterococcaceae</taxon>
        <taxon>Enterococcus</taxon>
    </lineage>
</organism>
<sequence length="98" mass="11350">MYIEHPPKLKALRARPALTGKDKTFPVKDNTSMKPTKISCRASIKLQKKIVDYDARIIRTLLKINLKCYDSKFSFSFLTKLKQNHFTSYVVKGNIMVK</sequence>
<dbReference type="Proteomes" id="UP000094068">
    <property type="component" value="Unassembled WGS sequence"/>
</dbReference>
<evidence type="ECO:0000313" key="1">
    <source>
        <dbReference type="EMBL" id="OEG10792.1"/>
    </source>
</evidence>
<gene>
    <name evidence="1" type="ORF">BCR21_10865</name>
</gene>
<keyword evidence="2" id="KW-1185">Reference proteome</keyword>
<dbReference type="EMBL" id="MIJZ01000014">
    <property type="protein sequence ID" value="OEG10792.1"/>
    <property type="molecule type" value="Genomic_DNA"/>
</dbReference>